<dbReference type="InParanoid" id="I7LX33"/>
<evidence type="ECO:0000313" key="3">
    <source>
        <dbReference type="Proteomes" id="UP000009168"/>
    </source>
</evidence>
<accession>I7LX33</accession>
<dbReference type="AlphaFoldDB" id="I7LX33"/>
<dbReference type="KEGG" id="tet:TTHERM_00474360"/>
<evidence type="ECO:0000256" key="1">
    <source>
        <dbReference type="SAM" id="MobiDB-lite"/>
    </source>
</evidence>
<sequence length="211" mass="24978">MSQQIKCPAKEPMHHAGVNQAGIRKHIYSCKALKRKDADTIVYQCQYCQIHFYLSKQDLEQHVKLCSLSYPKKIEWNERINTIIIPADPHLKIIDPKEACKNWEYYRDRNKKMKEMKRLSVQPSSNTSLNSQNDDSNRSQSPCKINSPSKIKKLKPSESQQCYPTQELSQEEILRQEQLMKENDEKIRVQYLEELKNRIKVDDYQDNLYTN</sequence>
<feature type="compositionally biased region" description="Polar residues" evidence="1">
    <location>
        <begin position="157"/>
        <end position="166"/>
    </location>
</feature>
<reference evidence="3" key="1">
    <citation type="journal article" date="2006" name="PLoS Biol.">
        <title>Macronuclear genome sequence of the ciliate Tetrahymena thermophila, a model eukaryote.</title>
        <authorList>
            <person name="Eisen J.A."/>
            <person name="Coyne R.S."/>
            <person name="Wu M."/>
            <person name="Wu D."/>
            <person name="Thiagarajan M."/>
            <person name="Wortman J.R."/>
            <person name="Badger J.H."/>
            <person name="Ren Q."/>
            <person name="Amedeo P."/>
            <person name="Jones K.M."/>
            <person name="Tallon L.J."/>
            <person name="Delcher A.L."/>
            <person name="Salzberg S.L."/>
            <person name="Silva J.C."/>
            <person name="Haas B.J."/>
            <person name="Majoros W.H."/>
            <person name="Farzad M."/>
            <person name="Carlton J.M."/>
            <person name="Smith R.K. Jr."/>
            <person name="Garg J."/>
            <person name="Pearlman R.E."/>
            <person name="Karrer K.M."/>
            <person name="Sun L."/>
            <person name="Manning G."/>
            <person name="Elde N.C."/>
            <person name="Turkewitz A.P."/>
            <person name="Asai D.J."/>
            <person name="Wilkes D.E."/>
            <person name="Wang Y."/>
            <person name="Cai H."/>
            <person name="Collins K."/>
            <person name="Stewart B.A."/>
            <person name="Lee S.R."/>
            <person name="Wilamowska K."/>
            <person name="Weinberg Z."/>
            <person name="Ruzzo W.L."/>
            <person name="Wloga D."/>
            <person name="Gaertig J."/>
            <person name="Frankel J."/>
            <person name="Tsao C.-C."/>
            <person name="Gorovsky M.A."/>
            <person name="Keeling P.J."/>
            <person name="Waller R.F."/>
            <person name="Patron N.J."/>
            <person name="Cherry J.M."/>
            <person name="Stover N.A."/>
            <person name="Krieger C.J."/>
            <person name="del Toro C."/>
            <person name="Ryder H.F."/>
            <person name="Williamson S.C."/>
            <person name="Barbeau R.A."/>
            <person name="Hamilton E.P."/>
            <person name="Orias E."/>
        </authorList>
    </citation>
    <scope>NUCLEOTIDE SEQUENCE [LARGE SCALE GENOMIC DNA]</scope>
    <source>
        <strain evidence="3">SB210</strain>
    </source>
</reference>
<proteinExistence type="predicted"/>
<protein>
    <submittedName>
        <fullName evidence="2">Uncharacterized protein</fullName>
    </submittedName>
</protein>
<organism evidence="2 3">
    <name type="scientific">Tetrahymena thermophila (strain SB210)</name>
    <dbReference type="NCBI Taxonomy" id="312017"/>
    <lineage>
        <taxon>Eukaryota</taxon>
        <taxon>Sar</taxon>
        <taxon>Alveolata</taxon>
        <taxon>Ciliophora</taxon>
        <taxon>Intramacronucleata</taxon>
        <taxon>Oligohymenophorea</taxon>
        <taxon>Hymenostomatida</taxon>
        <taxon>Tetrahymenina</taxon>
        <taxon>Tetrahymenidae</taxon>
        <taxon>Tetrahymena</taxon>
    </lineage>
</organism>
<dbReference type="EMBL" id="GG662472">
    <property type="protein sequence ID" value="EAS03675.1"/>
    <property type="molecule type" value="Genomic_DNA"/>
</dbReference>
<keyword evidence="3" id="KW-1185">Reference proteome</keyword>
<dbReference type="HOGENOM" id="CLU_1307073_0_0_1"/>
<dbReference type="RefSeq" id="XP_001023920.1">
    <property type="nucleotide sequence ID" value="XM_001023920.3"/>
</dbReference>
<feature type="compositionally biased region" description="Low complexity" evidence="1">
    <location>
        <begin position="128"/>
        <end position="141"/>
    </location>
</feature>
<dbReference type="GeneID" id="7844264"/>
<gene>
    <name evidence="2" type="ORF">TTHERM_00474360</name>
</gene>
<evidence type="ECO:0000313" key="2">
    <source>
        <dbReference type="EMBL" id="EAS03675.1"/>
    </source>
</evidence>
<dbReference type="Proteomes" id="UP000009168">
    <property type="component" value="Unassembled WGS sequence"/>
</dbReference>
<feature type="region of interest" description="Disordered" evidence="1">
    <location>
        <begin position="116"/>
        <end position="166"/>
    </location>
</feature>
<name>I7LX33_TETTS</name>